<reference evidence="23 24" key="3">
    <citation type="journal article" date="2017" name="Elife">
        <title>Extensive horizontal gene transfer in cheese-associated bacteria.</title>
        <authorList>
            <person name="Bonham K.S."/>
            <person name="Wolfe B.E."/>
            <person name="Dutton R.J."/>
        </authorList>
    </citation>
    <scope>NUCLEOTIDE SEQUENCE [LARGE SCALE GENOMIC DNA]</scope>
    <source>
        <strain evidence="17 25">738_8</strain>
        <strain evidence="16 24">900_6</strain>
        <strain evidence="15 23">947_7</strain>
        <strain evidence="14 27">962_8</strain>
        <strain evidence="13 26">JB5</strain>
    </source>
</reference>
<sequence length="288" mass="30302">MTLFIQQLFNGVALGGVYCLAAIGLTLVFGVLRIPNLAHGSLYMLGAYVTYFFLTTVGVPYVAAIGIAALILFVLGVLLERLVFHPLRNSPHTHHMIAAIGAMFFFQAVAQAIWGADFRRMETPISGSLRILGAEISAQRIVIIVTAVVVLSLLTWFIKRSIHGQTIEAIEQDRTGSALVGINPAMVSMLTLGLSALLVTIAAGLVSPINLLSPTMGDSLNLKVFAIIILGGLGSLPGAIVGSFALAIAETMTSTYISSAVGEAVAFIVLVAVLAIKPTGLFAKAVQR</sequence>
<evidence type="ECO:0000313" key="17">
    <source>
        <dbReference type="EMBL" id="PCC52443.1"/>
    </source>
</evidence>
<evidence type="ECO:0000313" key="21">
    <source>
        <dbReference type="EMBL" id="TGD36810.1"/>
    </source>
</evidence>
<evidence type="ECO:0000313" key="33">
    <source>
        <dbReference type="Proteomes" id="UP000297736"/>
    </source>
</evidence>
<dbReference type="Proteomes" id="UP000217564">
    <property type="component" value="Unassembled WGS sequence"/>
</dbReference>
<evidence type="ECO:0000313" key="22">
    <source>
        <dbReference type="Proteomes" id="UP000094793"/>
    </source>
</evidence>
<dbReference type="EMBL" id="CP017150">
    <property type="protein sequence ID" value="AOP54085.1"/>
    <property type="molecule type" value="Genomic_DNA"/>
</dbReference>
<comment type="subcellular location">
    <subcellularLocation>
        <location evidence="1">Cell membrane</location>
        <topology evidence="1">Multi-pass membrane protein</topology>
    </subcellularLocation>
</comment>
<keyword evidence="5" id="KW-0029">Amino-acid transport</keyword>
<dbReference type="Proteomes" id="UP000297736">
    <property type="component" value="Unassembled WGS sequence"/>
</dbReference>
<evidence type="ECO:0000256" key="6">
    <source>
        <dbReference type="ARBA" id="ARBA00022989"/>
    </source>
</evidence>
<evidence type="ECO:0000313" key="12">
    <source>
        <dbReference type="EMBL" id="AZT97675.1"/>
    </source>
</evidence>
<reference evidence="31 32" key="6">
    <citation type="submission" date="2017-12" db="EMBL/GenBank/DDBJ databases">
        <authorList>
            <person name="Levesque S."/>
        </authorList>
    </citation>
    <scope>NUCLEOTIDE SEQUENCE [LARGE SCALE GENOMIC DNA]</scope>
    <source>
        <strain evidence="11 32">SMQ-1417</strain>
        <strain evidence="12 31">SMQ-1420</strain>
    </source>
</reference>
<feature type="transmembrane region" description="Helical" evidence="9">
    <location>
        <begin position="60"/>
        <end position="84"/>
    </location>
</feature>
<proteinExistence type="inferred from homology"/>
<feature type="transmembrane region" description="Helical" evidence="9">
    <location>
        <begin position="256"/>
        <end position="276"/>
    </location>
</feature>
<evidence type="ECO:0000256" key="2">
    <source>
        <dbReference type="ARBA" id="ARBA00022448"/>
    </source>
</evidence>
<reference evidence="28 30" key="5">
    <citation type="submission" date="2017-03" db="EMBL/GenBank/DDBJ databases">
        <authorList>
            <person name="Monnet C."/>
        </authorList>
    </citation>
    <scope>NUCLEOTIDE SEQUENCE [LARGE SCALE GENOMIC DNA]</scope>
    <source>
        <strain evidence="30">ATCC 9175</strain>
        <strain evidence="28">CNRZ 920</strain>
    </source>
</reference>
<keyword evidence="3" id="KW-1003">Cell membrane</keyword>
<dbReference type="Proteomes" id="UP000218377">
    <property type="component" value="Unassembled WGS sequence"/>
</dbReference>
<evidence type="ECO:0000256" key="4">
    <source>
        <dbReference type="ARBA" id="ARBA00022692"/>
    </source>
</evidence>
<evidence type="ECO:0000313" key="25">
    <source>
        <dbReference type="Proteomes" id="UP000217881"/>
    </source>
</evidence>
<dbReference type="Proteomes" id="UP000218620">
    <property type="component" value="Unassembled WGS sequence"/>
</dbReference>
<keyword evidence="30" id="KW-1185">Reference proteome</keyword>
<evidence type="ECO:0000313" key="28">
    <source>
        <dbReference type="Proteomes" id="UP000234289"/>
    </source>
</evidence>
<evidence type="ECO:0000313" key="31">
    <source>
        <dbReference type="Proteomes" id="UP000282731"/>
    </source>
</evidence>
<evidence type="ECO:0000313" key="11">
    <source>
        <dbReference type="EMBL" id="AZT93880.1"/>
    </source>
</evidence>
<evidence type="ECO:0000313" key="19">
    <source>
        <dbReference type="EMBL" id="SMX79545.1"/>
    </source>
</evidence>
<feature type="transmembrane region" description="Helical" evidence="9">
    <location>
        <begin position="96"/>
        <end position="116"/>
    </location>
</feature>
<dbReference type="Proteomes" id="UP000234300">
    <property type="component" value="Unassembled WGS sequence"/>
</dbReference>
<dbReference type="EMBL" id="NRHA01000021">
    <property type="protein sequence ID" value="PCC52443.1"/>
    <property type="molecule type" value="Genomic_DNA"/>
</dbReference>
<dbReference type="EMBL" id="FXZG01000007">
    <property type="protein sequence ID" value="SMX79545.1"/>
    <property type="molecule type" value="Genomic_DNA"/>
</dbReference>
<dbReference type="AlphaFoldDB" id="A0A1D7W528"/>
<feature type="transmembrane region" description="Helical" evidence="9">
    <location>
        <begin position="136"/>
        <end position="158"/>
    </location>
</feature>
<evidence type="ECO:0000313" key="26">
    <source>
        <dbReference type="Proteomes" id="UP000218377"/>
    </source>
</evidence>
<evidence type="ECO:0000313" key="23">
    <source>
        <dbReference type="Proteomes" id="UP000217564"/>
    </source>
</evidence>
<feature type="transmembrane region" description="Helical" evidence="9">
    <location>
        <begin position="37"/>
        <end position="54"/>
    </location>
</feature>
<evidence type="ECO:0000313" key="16">
    <source>
        <dbReference type="EMBL" id="PCC48921.1"/>
    </source>
</evidence>
<evidence type="ECO:0000313" key="32">
    <source>
        <dbReference type="Proteomes" id="UP000283000"/>
    </source>
</evidence>
<evidence type="ECO:0000313" key="10">
    <source>
        <dbReference type="EMBL" id="AOP54085.1"/>
    </source>
</evidence>
<evidence type="ECO:0000256" key="8">
    <source>
        <dbReference type="ARBA" id="ARBA00037998"/>
    </source>
</evidence>
<dbReference type="PATRIC" id="fig|1703.10.peg.2449"/>
<evidence type="ECO:0000256" key="1">
    <source>
        <dbReference type="ARBA" id="ARBA00004651"/>
    </source>
</evidence>
<evidence type="ECO:0000313" key="14">
    <source>
        <dbReference type="EMBL" id="PCC42672.1"/>
    </source>
</evidence>
<dbReference type="KEGG" id="blin:BLSMQ_2379"/>
<dbReference type="Proteomes" id="UP000217720">
    <property type="component" value="Unassembled WGS sequence"/>
</dbReference>
<dbReference type="RefSeq" id="WP_009883101.1">
    <property type="nucleotide sequence ID" value="NZ_AAGP01000013.1"/>
</dbReference>
<evidence type="ECO:0000313" key="24">
    <source>
        <dbReference type="Proteomes" id="UP000217720"/>
    </source>
</evidence>
<dbReference type="OrthoDB" id="9807115at2"/>
<dbReference type="EMBL" id="CP025330">
    <property type="protein sequence ID" value="AZT93880.1"/>
    <property type="molecule type" value="Genomic_DNA"/>
</dbReference>
<keyword evidence="6 9" id="KW-1133">Transmembrane helix</keyword>
<evidence type="ECO:0000313" key="18">
    <source>
        <dbReference type="EMBL" id="SMX63735.1"/>
    </source>
</evidence>
<dbReference type="GeneID" id="60906685"/>
<evidence type="ECO:0000313" key="20">
    <source>
        <dbReference type="EMBL" id="SMY04013.1"/>
    </source>
</evidence>
<dbReference type="GO" id="GO:0006865">
    <property type="term" value="P:amino acid transport"/>
    <property type="evidence" value="ECO:0007669"/>
    <property type="project" value="UniProtKB-KW"/>
</dbReference>
<evidence type="ECO:0000313" key="27">
    <source>
        <dbReference type="Proteomes" id="UP000218620"/>
    </source>
</evidence>
<dbReference type="InterPro" id="IPR001851">
    <property type="entry name" value="ABC_transp_permease"/>
</dbReference>
<dbReference type="Proteomes" id="UP000234525">
    <property type="component" value="Unassembled WGS sequence"/>
</dbReference>
<name>A0A1D7W528_BREAU</name>
<keyword evidence="4 9" id="KW-0812">Transmembrane</keyword>
<dbReference type="EMBL" id="NRGP01000026">
    <property type="protein sequence ID" value="PCC45450.1"/>
    <property type="molecule type" value="Genomic_DNA"/>
</dbReference>
<dbReference type="EMBL" id="NRGQ01000015">
    <property type="protein sequence ID" value="PCC42672.1"/>
    <property type="molecule type" value="Genomic_DNA"/>
</dbReference>
<reference evidence="18 29" key="4">
    <citation type="submission" date="2017-03" db="EMBL/GenBank/DDBJ databases">
        <authorList>
            <person name="Afonso C.L."/>
            <person name="Miller P.J."/>
            <person name="Scott M.A."/>
            <person name="Spackman E."/>
            <person name="Goraichik I."/>
            <person name="Dimitrov K.M."/>
            <person name="Suarez D.L."/>
            <person name="Swayne D.E."/>
        </authorList>
    </citation>
    <scope>NUCLEOTIDE SEQUENCE [LARGE SCALE GENOMIC DNA]</scope>
    <source>
        <strain evidence="20">8</strain>
        <strain evidence="29">8(6)</strain>
        <strain evidence="18">ATCC 9175</strain>
        <strain evidence="19">CNRZ 920</strain>
    </source>
</reference>
<dbReference type="Proteomes" id="UP000094793">
    <property type="component" value="Chromosome"/>
</dbReference>
<dbReference type="PANTHER" id="PTHR11795:SF452">
    <property type="entry name" value="ABC TRANSPORTER PERMEASE PROTEIN"/>
    <property type="match status" value="1"/>
</dbReference>
<dbReference type="eggNOG" id="COG0559">
    <property type="taxonomic scope" value="Bacteria"/>
</dbReference>
<reference evidence="31 32" key="8">
    <citation type="submission" date="2019-01" db="EMBL/GenBank/DDBJ databases">
        <title>Comparative genomic analysis of Brevibacterium aurantiacum sheds light on its evolution and its adaptation to smear-ripened cheeses.</title>
        <authorList>
            <person name="Moineau S."/>
        </authorList>
    </citation>
    <scope>NUCLEOTIDE SEQUENCE [LARGE SCALE GENOMIC DNA]</scope>
    <source>
        <strain evidence="11 32">SMQ-1417</strain>
        <strain evidence="12 31">SMQ-1420</strain>
    </source>
</reference>
<feature type="transmembrane region" description="Helical" evidence="9">
    <location>
        <begin position="225"/>
        <end position="249"/>
    </location>
</feature>
<reference evidence="10" key="1">
    <citation type="submission" date="2016-09" db="EMBL/GenBank/DDBJ databases">
        <title>Complete Genome Sequence of Brevibacterium aurantiacum SMQ-1335.</title>
        <authorList>
            <person name="de Melo A.G."/>
            <person name="Labrie S.J."/>
            <person name="Dumaresq J."/>
            <person name="Roberts R.J."/>
            <person name="Tremblay D.M."/>
            <person name="Moineau S."/>
        </authorList>
    </citation>
    <scope>NUCLEOTIDE SEQUENCE</scope>
    <source>
        <strain evidence="10">SMQ-1335</strain>
    </source>
</reference>
<dbReference type="EMBL" id="FXZB01000001">
    <property type="protein sequence ID" value="SMX63735.1"/>
    <property type="molecule type" value="Genomic_DNA"/>
</dbReference>
<reference evidence="22" key="2">
    <citation type="submission" date="2016-09" db="EMBL/GenBank/DDBJ databases">
        <title>Complete Genome Sequence of Brevibacterium linens SMQ-1335.</title>
        <authorList>
            <person name="de Melo A.G."/>
            <person name="Labrie S.J."/>
            <person name="Dumaresq J."/>
            <person name="Roberts R.J."/>
            <person name="Tremblay D.M."/>
            <person name="Moineau S."/>
        </authorList>
    </citation>
    <scope>NUCLEOTIDE SEQUENCE [LARGE SCALE GENOMIC DNA]</scope>
    <source>
        <strain evidence="22">SMQ-1335</strain>
    </source>
</reference>
<organism evidence="10 22">
    <name type="scientific">Brevibacterium aurantiacum</name>
    <dbReference type="NCBI Taxonomy" id="273384"/>
    <lineage>
        <taxon>Bacteria</taxon>
        <taxon>Bacillati</taxon>
        <taxon>Actinomycetota</taxon>
        <taxon>Actinomycetes</taxon>
        <taxon>Micrococcales</taxon>
        <taxon>Brevibacteriaceae</taxon>
        <taxon>Brevibacterium</taxon>
    </lineage>
</organism>
<dbReference type="Pfam" id="PF02653">
    <property type="entry name" value="BPD_transp_2"/>
    <property type="match status" value="1"/>
</dbReference>
<evidence type="ECO:0000313" key="15">
    <source>
        <dbReference type="EMBL" id="PCC45450.1"/>
    </source>
</evidence>
<dbReference type="InterPro" id="IPR052157">
    <property type="entry name" value="BCAA_transport_permease"/>
</dbReference>
<dbReference type="EMBL" id="RHFF01000023">
    <property type="protein sequence ID" value="TGD36810.1"/>
    <property type="molecule type" value="Genomic_DNA"/>
</dbReference>
<dbReference type="Proteomes" id="UP000217881">
    <property type="component" value="Unassembled WGS sequence"/>
</dbReference>
<evidence type="ECO:0000313" key="13">
    <source>
        <dbReference type="EMBL" id="PCC16917.1"/>
    </source>
</evidence>
<accession>A0A2H1IWI6</accession>
<dbReference type="GO" id="GO:0005886">
    <property type="term" value="C:plasma membrane"/>
    <property type="evidence" value="ECO:0007669"/>
    <property type="project" value="UniProtKB-SubCell"/>
</dbReference>
<protein>
    <submittedName>
        <fullName evidence="18">Amino acid/amide ABC transporter membrane protein 1, HAAT family</fullName>
    </submittedName>
    <submittedName>
        <fullName evidence="11">Branched-chain amino acid ABC transporter permease</fullName>
    </submittedName>
    <submittedName>
        <fullName evidence="10">High-affinity branched-chain amino acid transport system permease protein LivH</fullName>
    </submittedName>
</protein>
<dbReference type="Proteomes" id="UP000283000">
    <property type="component" value="Chromosome"/>
</dbReference>
<feature type="transmembrane region" description="Helical" evidence="9">
    <location>
        <begin position="12"/>
        <end position="32"/>
    </location>
</feature>
<evidence type="ECO:0000313" key="30">
    <source>
        <dbReference type="Proteomes" id="UP000234525"/>
    </source>
</evidence>
<dbReference type="Proteomes" id="UP000282731">
    <property type="component" value="Chromosome"/>
</dbReference>
<keyword evidence="2" id="KW-0813">Transport</keyword>
<dbReference type="EMBL" id="NRGX01000001">
    <property type="protein sequence ID" value="PCC16917.1"/>
    <property type="molecule type" value="Genomic_DNA"/>
</dbReference>
<dbReference type="PANTHER" id="PTHR11795">
    <property type="entry name" value="BRANCHED-CHAIN AMINO ACID TRANSPORT SYSTEM PERMEASE PROTEIN LIVH"/>
    <property type="match status" value="1"/>
</dbReference>
<feature type="transmembrane region" description="Helical" evidence="9">
    <location>
        <begin position="179"/>
        <end position="205"/>
    </location>
</feature>
<reference evidence="21 33" key="7">
    <citation type="submission" date="2018-10" db="EMBL/GenBank/DDBJ databases">
        <title>Brevibacterium genomes from Austrain hard cheese rinds.</title>
        <authorList>
            <person name="Anast J.M."/>
            <person name="Dzieciol M."/>
            <person name="Schultz D.L."/>
            <person name="Mann E."/>
            <person name="Wagner M."/>
            <person name="Schmitz-Esser S."/>
        </authorList>
    </citation>
    <scope>NUCLEOTIDE SEQUENCE [LARGE SCALE GENOMIC DNA]</scope>
    <source>
        <strain evidence="21 33">L261</strain>
    </source>
</reference>
<dbReference type="EMBL" id="CP025334">
    <property type="protein sequence ID" value="AZT97675.1"/>
    <property type="molecule type" value="Genomic_DNA"/>
</dbReference>
<dbReference type="CDD" id="cd06582">
    <property type="entry name" value="TM_PBP1_LivH_like"/>
    <property type="match status" value="1"/>
</dbReference>
<evidence type="ECO:0000256" key="5">
    <source>
        <dbReference type="ARBA" id="ARBA00022970"/>
    </source>
</evidence>
<dbReference type="EMBL" id="FXZI01000017">
    <property type="protein sequence ID" value="SMY04013.1"/>
    <property type="molecule type" value="Genomic_DNA"/>
</dbReference>
<evidence type="ECO:0000313" key="29">
    <source>
        <dbReference type="Proteomes" id="UP000234300"/>
    </source>
</evidence>
<comment type="similarity">
    <text evidence="8">Belongs to the binding-protein-dependent transport system permease family. LivHM subfamily.</text>
</comment>
<dbReference type="Proteomes" id="UP000234289">
    <property type="component" value="Unassembled WGS sequence"/>
</dbReference>
<gene>
    <name evidence="18" type="ORF">BAUR9175_00290</name>
    <name evidence="19" type="ORF">BAUR920_01486</name>
    <name evidence="20" type="ORF">BAURA86_03536</name>
    <name evidence="10" type="ORF">BLSMQ_2379</name>
    <name evidence="17" type="ORF">CIK59_16475</name>
    <name evidence="16" type="ORF">CIK62_15940</name>
    <name evidence="15" type="ORF">CIK64_15570</name>
    <name evidence="14" type="ORF">CIK65_11290</name>
    <name evidence="13" type="ORF">CIK79_00575</name>
    <name evidence="11" type="ORF">CXR23_12610</name>
    <name evidence="12" type="ORF">CXR27_12220</name>
    <name evidence="21" type="ORF">EB834_18105</name>
</gene>
<dbReference type="EMBL" id="NRGO01000022">
    <property type="protein sequence ID" value="PCC48921.1"/>
    <property type="molecule type" value="Genomic_DNA"/>
</dbReference>
<evidence type="ECO:0000256" key="7">
    <source>
        <dbReference type="ARBA" id="ARBA00023136"/>
    </source>
</evidence>
<evidence type="ECO:0000256" key="3">
    <source>
        <dbReference type="ARBA" id="ARBA00022475"/>
    </source>
</evidence>
<accession>A0A1D7W528</accession>
<accession>A0A2A3X076</accession>
<evidence type="ECO:0000256" key="9">
    <source>
        <dbReference type="SAM" id="Phobius"/>
    </source>
</evidence>
<keyword evidence="7 9" id="KW-0472">Membrane</keyword>
<dbReference type="GO" id="GO:0022857">
    <property type="term" value="F:transmembrane transporter activity"/>
    <property type="evidence" value="ECO:0007669"/>
    <property type="project" value="InterPro"/>
</dbReference>